<accession>A0A914EL48</accession>
<feature type="chain" id="PRO_5038078224" evidence="1">
    <location>
        <begin position="20"/>
        <end position="104"/>
    </location>
</feature>
<feature type="signal peptide" evidence="1">
    <location>
        <begin position="1"/>
        <end position="19"/>
    </location>
</feature>
<dbReference type="PANTHER" id="PTHR31507">
    <property type="entry name" value="PROTEIN CBG15923"/>
    <property type="match status" value="1"/>
</dbReference>
<proteinExistence type="predicted"/>
<evidence type="ECO:0000256" key="1">
    <source>
        <dbReference type="SAM" id="SignalP"/>
    </source>
</evidence>
<evidence type="ECO:0000313" key="2">
    <source>
        <dbReference type="Proteomes" id="UP000887540"/>
    </source>
</evidence>
<sequence length="104" mass="10654">MQYAFIILLILVIVPYAYAQCSSTALAPGVWSPWAANGCSDTCGMCGLTQMIRICLVAGTCTGSSTMTSTTPCGTIPCPYPRNACCPGFAAGVSNGSIICIQSG</sequence>
<dbReference type="PROSITE" id="PS50092">
    <property type="entry name" value="TSP1"/>
    <property type="match status" value="1"/>
</dbReference>
<dbReference type="InterPro" id="IPR000884">
    <property type="entry name" value="TSP1_rpt"/>
</dbReference>
<keyword evidence="1" id="KW-0732">Signal</keyword>
<name>A0A914EL48_9BILA</name>
<dbReference type="WBParaSite" id="ACRNAN_scaffold8958.g20173.t1">
    <property type="protein sequence ID" value="ACRNAN_scaffold8958.g20173.t1"/>
    <property type="gene ID" value="ACRNAN_scaffold8958.g20173"/>
</dbReference>
<evidence type="ECO:0000313" key="3">
    <source>
        <dbReference type="WBParaSite" id="ACRNAN_scaffold8958.g20173.t1"/>
    </source>
</evidence>
<protein>
    <submittedName>
        <fullName evidence="3">Uncharacterized protein</fullName>
    </submittedName>
</protein>
<dbReference type="AlphaFoldDB" id="A0A914EL48"/>
<keyword evidence="2" id="KW-1185">Reference proteome</keyword>
<dbReference type="PANTHER" id="PTHR31507:SF3">
    <property type="entry name" value="TIL DOMAIN-CONTAINING PROTEIN"/>
    <property type="match status" value="1"/>
</dbReference>
<dbReference type="Proteomes" id="UP000887540">
    <property type="component" value="Unplaced"/>
</dbReference>
<organism evidence="2 3">
    <name type="scientific">Acrobeloides nanus</name>
    <dbReference type="NCBI Taxonomy" id="290746"/>
    <lineage>
        <taxon>Eukaryota</taxon>
        <taxon>Metazoa</taxon>
        <taxon>Ecdysozoa</taxon>
        <taxon>Nematoda</taxon>
        <taxon>Chromadorea</taxon>
        <taxon>Rhabditida</taxon>
        <taxon>Tylenchina</taxon>
        <taxon>Cephalobomorpha</taxon>
        <taxon>Cephaloboidea</taxon>
        <taxon>Cephalobidae</taxon>
        <taxon>Acrobeloides</taxon>
    </lineage>
</organism>
<reference evidence="3" key="1">
    <citation type="submission" date="2022-11" db="UniProtKB">
        <authorList>
            <consortium name="WormBaseParasite"/>
        </authorList>
    </citation>
    <scope>IDENTIFICATION</scope>
</reference>